<organism evidence="2 3">
    <name type="scientific">Phyllosticta citribraziliensis</name>
    <dbReference type="NCBI Taxonomy" id="989973"/>
    <lineage>
        <taxon>Eukaryota</taxon>
        <taxon>Fungi</taxon>
        <taxon>Dikarya</taxon>
        <taxon>Ascomycota</taxon>
        <taxon>Pezizomycotina</taxon>
        <taxon>Dothideomycetes</taxon>
        <taxon>Dothideomycetes incertae sedis</taxon>
        <taxon>Botryosphaeriales</taxon>
        <taxon>Phyllostictaceae</taxon>
        <taxon>Phyllosticta</taxon>
    </lineage>
</organism>
<feature type="region of interest" description="Disordered" evidence="1">
    <location>
        <begin position="133"/>
        <end position="158"/>
    </location>
</feature>
<dbReference type="GeneID" id="92033002"/>
<dbReference type="Proteomes" id="UP001360953">
    <property type="component" value="Unassembled WGS sequence"/>
</dbReference>
<reference evidence="2 3" key="1">
    <citation type="submission" date="2024-04" db="EMBL/GenBank/DDBJ databases">
        <title>Phyllosticta paracitricarpa is synonymous to the EU quarantine fungus P. citricarpa based on phylogenomic analyses.</title>
        <authorList>
            <consortium name="Lawrence Berkeley National Laboratory"/>
            <person name="Van ingen-buijs V.A."/>
            <person name="Van westerhoven A.C."/>
            <person name="Haridas S."/>
            <person name="Skiadas P."/>
            <person name="Martin F."/>
            <person name="Groenewald J.Z."/>
            <person name="Crous P.W."/>
            <person name="Seidl M.F."/>
        </authorList>
    </citation>
    <scope>NUCLEOTIDE SEQUENCE [LARGE SCALE GENOMIC DNA]</scope>
    <source>
        <strain evidence="2 3">CPC 17464</strain>
    </source>
</reference>
<dbReference type="EMBL" id="JBBPEH010000005">
    <property type="protein sequence ID" value="KAK7538666.1"/>
    <property type="molecule type" value="Genomic_DNA"/>
</dbReference>
<evidence type="ECO:0000313" key="2">
    <source>
        <dbReference type="EMBL" id="KAK7538666.1"/>
    </source>
</evidence>
<proteinExistence type="predicted"/>
<feature type="compositionally biased region" description="Polar residues" evidence="1">
    <location>
        <begin position="133"/>
        <end position="152"/>
    </location>
</feature>
<keyword evidence="3" id="KW-1185">Reference proteome</keyword>
<evidence type="ECO:0000256" key="1">
    <source>
        <dbReference type="SAM" id="MobiDB-lite"/>
    </source>
</evidence>
<accession>A0ABR1LVZ5</accession>
<sequence length="158" mass="17246">MSRAYVYAQLLFYLQRSWSNVGYIDGEWVANGAGDFYTLNMSRCSKNLRLPRVIIHKTCKAAASKAAHESLSRSMAVKQPKSRSACASCQQPRLPSLQTAGPLLVLEDFHVAWTKQSDGILSVSPHLSATCDNAESPGSTFDTPRGSFTSSDPPLDGY</sequence>
<dbReference type="RefSeq" id="XP_066656353.1">
    <property type="nucleotide sequence ID" value="XM_066800096.1"/>
</dbReference>
<name>A0ABR1LVZ5_9PEZI</name>
<comment type="caution">
    <text evidence="2">The sequence shown here is derived from an EMBL/GenBank/DDBJ whole genome shotgun (WGS) entry which is preliminary data.</text>
</comment>
<evidence type="ECO:0000313" key="3">
    <source>
        <dbReference type="Proteomes" id="UP001360953"/>
    </source>
</evidence>
<gene>
    <name evidence="2" type="ORF">J3D65DRAFT_622714</name>
</gene>
<protein>
    <submittedName>
        <fullName evidence="2">Uncharacterized protein</fullName>
    </submittedName>
</protein>